<reference evidence="1" key="1">
    <citation type="journal article" date="2021" name="bioRxiv">
        <title>Whole Genome Assembly and Annotation of Northern Wild Rice, Zizania palustris L., Supports a Whole Genome Duplication in the Zizania Genus.</title>
        <authorList>
            <person name="Haas M."/>
            <person name="Kono T."/>
            <person name="Macchietto M."/>
            <person name="Millas R."/>
            <person name="McGilp L."/>
            <person name="Shao M."/>
            <person name="Duquette J."/>
            <person name="Hirsch C.N."/>
            <person name="Kimball J."/>
        </authorList>
    </citation>
    <scope>NUCLEOTIDE SEQUENCE</scope>
    <source>
        <tissue evidence="1">Fresh leaf tissue</tissue>
    </source>
</reference>
<gene>
    <name evidence="1" type="ORF">GUJ93_ZPchr0003g17017</name>
</gene>
<sequence>MAALSCRPGYVLPSHPLPACVVLAACLRAGAGDRLAAWLVRPQPHCCCGSVVPRCSVVVVACRTARPVRTTGRGPAVRAQPQRAPSRLSWPIIVYRIARCSCVPCAPAPPLVVFPPFFHPSPCPRLRGSDLSDSAHALCGACAQAAGLRSQ</sequence>
<evidence type="ECO:0000313" key="1">
    <source>
        <dbReference type="EMBL" id="KAG8062189.1"/>
    </source>
</evidence>
<accession>A0A8J5SAT7</accession>
<organism evidence="1 2">
    <name type="scientific">Zizania palustris</name>
    <name type="common">Northern wild rice</name>
    <dbReference type="NCBI Taxonomy" id="103762"/>
    <lineage>
        <taxon>Eukaryota</taxon>
        <taxon>Viridiplantae</taxon>
        <taxon>Streptophyta</taxon>
        <taxon>Embryophyta</taxon>
        <taxon>Tracheophyta</taxon>
        <taxon>Spermatophyta</taxon>
        <taxon>Magnoliopsida</taxon>
        <taxon>Liliopsida</taxon>
        <taxon>Poales</taxon>
        <taxon>Poaceae</taxon>
        <taxon>BOP clade</taxon>
        <taxon>Oryzoideae</taxon>
        <taxon>Oryzeae</taxon>
        <taxon>Zizaniinae</taxon>
        <taxon>Zizania</taxon>
    </lineage>
</organism>
<proteinExistence type="predicted"/>
<dbReference type="Proteomes" id="UP000729402">
    <property type="component" value="Unassembled WGS sequence"/>
</dbReference>
<dbReference type="EMBL" id="JAAALK010000286">
    <property type="protein sequence ID" value="KAG8062189.1"/>
    <property type="molecule type" value="Genomic_DNA"/>
</dbReference>
<name>A0A8J5SAT7_ZIZPA</name>
<reference evidence="1" key="2">
    <citation type="submission" date="2021-02" db="EMBL/GenBank/DDBJ databases">
        <authorList>
            <person name="Kimball J.A."/>
            <person name="Haas M.W."/>
            <person name="Macchietto M."/>
            <person name="Kono T."/>
            <person name="Duquette J."/>
            <person name="Shao M."/>
        </authorList>
    </citation>
    <scope>NUCLEOTIDE SEQUENCE</scope>
    <source>
        <tissue evidence="1">Fresh leaf tissue</tissue>
    </source>
</reference>
<protein>
    <submittedName>
        <fullName evidence="1">Uncharacterized protein</fullName>
    </submittedName>
</protein>
<dbReference type="AlphaFoldDB" id="A0A8J5SAT7"/>
<dbReference type="PROSITE" id="PS51257">
    <property type="entry name" value="PROKAR_LIPOPROTEIN"/>
    <property type="match status" value="1"/>
</dbReference>
<evidence type="ECO:0000313" key="2">
    <source>
        <dbReference type="Proteomes" id="UP000729402"/>
    </source>
</evidence>
<keyword evidence="2" id="KW-1185">Reference proteome</keyword>
<comment type="caution">
    <text evidence="1">The sequence shown here is derived from an EMBL/GenBank/DDBJ whole genome shotgun (WGS) entry which is preliminary data.</text>
</comment>